<sequence>MLDLEPSIAAELIVVCESAEYVEHSGLRQWLRYEVLAAYLGPGSVVIAIIVWAAFQTVVPTLRRCAVHQYLSRRESQRAA</sequence>
<gene>
    <name evidence="2" type="ORF">AWB69_06642</name>
</gene>
<accession>A0A158IUZ5</accession>
<reference evidence="2 3" key="1">
    <citation type="submission" date="2016-01" db="EMBL/GenBank/DDBJ databases">
        <authorList>
            <person name="Oliw E.H."/>
        </authorList>
    </citation>
    <scope>NUCLEOTIDE SEQUENCE [LARGE SCALE GENOMIC DNA]</scope>
    <source>
        <strain evidence="2">LMG 27134</strain>
    </source>
</reference>
<keyword evidence="1" id="KW-0812">Transmembrane</keyword>
<dbReference type="AlphaFoldDB" id="A0A158IUZ5"/>
<organism evidence="2 3">
    <name type="scientific">Caballeronia udeis</name>
    <dbReference type="NCBI Taxonomy" id="1232866"/>
    <lineage>
        <taxon>Bacteria</taxon>
        <taxon>Pseudomonadati</taxon>
        <taxon>Pseudomonadota</taxon>
        <taxon>Betaproteobacteria</taxon>
        <taxon>Burkholderiales</taxon>
        <taxon>Burkholderiaceae</taxon>
        <taxon>Caballeronia</taxon>
    </lineage>
</organism>
<name>A0A158IUZ5_9BURK</name>
<feature type="transmembrane region" description="Helical" evidence="1">
    <location>
        <begin position="36"/>
        <end position="55"/>
    </location>
</feature>
<evidence type="ECO:0000313" key="2">
    <source>
        <dbReference type="EMBL" id="SAL59979.1"/>
    </source>
</evidence>
<dbReference type="EMBL" id="FCOK02000061">
    <property type="protein sequence ID" value="SAL59979.1"/>
    <property type="molecule type" value="Genomic_DNA"/>
</dbReference>
<evidence type="ECO:0000313" key="3">
    <source>
        <dbReference type="Proteomes" id="UP000054683"/>
    </source>
</evidence>
<protein>
    <submittedName>
        <fullName evidence="2">Uncharacterized protein</fullName>
    </submittedName>
</protein>
<keyword evidence="1" id="KW-0472">Membrane</keyword>
<dbReference type="Proteomes" id="UP000054683">
    <property type="component" value="Unassembled WGS sequence"/>
</dbReference>
<proteinExistence type="predicted"/>
<evidence type="ECO:0000256" key="1">
    <source>
        <dbReference type="SAM" id="Phobius"/>
    </source>
</evidence>
<keyword evidence="1" id="KW-1133">Transmembrane helix</keyword>